<organism evidence="2 3">
    <name type="scientific">Galerina marginata (strain CBS 339.88)</name>
    <dbReference type="NCBI Taxonomy" id="685588"/>
    <lineage>
        <taxon>Eukaryota</taxon>
        <taxon>Fungi</taxon>
        <taxon>Dikarya</taxon>
        <taxon>Basidiomycota</taxon>
        <taxon>Agaricomycotina</taxon>
        <taxon>Agaricomycetes</taxon>
        <taxon>Agaricomycetidae</taxon>
        <taxon>Agaricales</taxon>
        <taxon>Agaricineae</taxon>
        <taxon>Strophariaceae</taxon>
        <taxon>Galerina</taxon>
    </lineage>
</organism>
<dbReference type="OrthoDB" id="565731at2759"/>
<evidence type="ECO:0000313" key="3">
    <source>
        <dbReference type="Proteomes" id="UP000027222"/>
    </source>
</evidence>
<dbReference type="EMBL" id="KL142422">
    <property type="protein sequence ID" value="KDR66615.1"/>
    <property type="molecule type" value="Genomic_DNA"/>
</dbReference>
<dbReference type="AlphaFoldDB" id="A0A067S6Y7"/>
<reference evidence="3" key="1">
    <citation type="journal article" date="2014" name="Proc. Natl. Acad. Sci. U.S.A.">
        <title>Extensive sampling of basidiomycete genomes demonstrates inadequacy of the white-rot/brown-rot paradigm for wood decay fungi.</title>
        <authorList>
            <person name="Riley R."/>
            <person name="Salamov A.A."/>
            <person name="Brown D.W."/>
            <person name="Nagy L.G."/>
            <person name="Floudas D."/>
            <person name="Held B.W."/>
            <person name="Levasseur A."/>
            <person name="Lombard V."/>
            <person name="Morin E."/>
            <person name="Otillar R."/>
            <person name="Lindquist E.A."/>
            <person name="Sun H."/>
            <person name="LaButti K.M."/>
            <person name="Schmutz J."/>
            <person name="Jabbour D."/>
            <person name="Luo H."/>
            <person name="Baker S.E."/>
            <person name="Pisabarro A.G."/>
            <person name="Walton J.D."/>
            <person name="Blanchette R.A."/>
            <person name="Henrissat B."/>
            <person name="Martin F."/>
            <person name="Cullen D."/>
            <person name="Hibbett D.S."/>
            <person name="Grigoriev I.V."/>
        </authorList>
    </citation>
    <scope>NUCLEOTIDE SEQUENCE [LARGE SCALE GENOMIC DNA]</scope>
    <source>
        <strain evidence="3">CBS 339.88</strain>
    </source>
</reference>
<keyword evidence="3" id="KW-1185">Reference proteome</keyword>
<dbReference type="Proteomes" id="UP000027222">
    <property type="component" value="Unassembled WGS sequence"/>
</dbReference>
<evidence type="ECO:0000256" key="1">
    <source>
        <dbReference type="SAM" id="MobiDB-lite"/>
    </source>
</evidence>
<dbReference type="HOGENOM" id="CLU_069658_0_0_1"/>
<feature type="compositionally biased region" description="Low complexity" evidence="1">
    <location>
        <begin position="81"/>
        <end position="106"/>
    </location>
</feature>
<evidence type="ECO:0000313" key="2">
    <source>
        <dbReference type="EMBL" id="KDR66615.1"/>
    </source>
</evidence>
<accession>A0A067S6Y7</accession>
<proteinExistence type="predicted"/>
<protein>
    <submittedName>
        <fullName evidence="2">Uncharacterized protein</fullName>
    </submittedName>
</protein>
<gene>
    <name evidence="2" type="ORF">GALMADRAFT_130827</name>
</gene>
<feature type="region of interest" description="Disordered" evidence="1">
    <location>
        <begin position="69"/>
        <end position="106"/>
    </location>
</feature>
<name>A0A067S6Y7_GALM3</name>
<sequence length="343" mass="38204">MTSYLTRRACGTLARTIPRRLALGPALSVQQRRPIHLTPVVHKKKSKAAAYDDLFSDDTLVEEDLIKDASKESTVNPQTGESEPASAPSTSASTTEVSGSSSKKAKLTAAARKERFESQIKYIEPRLGRSPAVKNPRIKRRALFTLTQLASSEDELRRVAELLPKYREAQREVMPYFAEAFVRRCQELRCPPLALSVFGNFARYNLPLTQPAAQWLVHSLYVLYPLDQLMVATALFPVYNLPPISEDLPTASMVAAACYKHATPPSLKLAEGLKPFINAMLREKGVTLETAQDLQGRKKKKWIAWSLHKANKAAERHSGKPFVTPKFIPAGFRARVEQPTVNP</sequence>